<dbReference type="PANTHER" id="PTHR37302">
    <property type="entry name" value="SLR1116 PROTEIN"/>
    <property type="match status" value="1"/>
</dbReference>
<gene>
    <name evidence="3" type="ORF">GB928_016860</name>
</gene>
<sequence>MLDHYRMYAAYNAWANGTLYEAVSALDDNAYRRNLGAFFGSLHRTLNHLLAADRIWLKRFTGTGEAPTTLDAVLCKDVADLWAARQAEDARIVAYIDRLDEEQIARDITYTPLTNPTLITHPLGHALTHLFNHQTHHRGQCHGMLTAVGGPSLTLDLIYFVRTEGSSFLRATS</sequence>
<dbReference type="RefSeq" id="WP_244760536.1">
    <property type="nucleotide sequence ID" value="NZ_JALJCJ010000002.1"/>
</dbReference>
<dbReference type="Gene3D" id="1.20.120.450">
    <property type="entry name" value="dinb family like domain"/>
    <property type="match status" value="1"/>
</dbReference>
<dbReference type="Pfam" id="PF05163">
    <property type="entry name" value="DinB"/>
    <property type="match status" value="1"/>
</dbReference>
<keyword evidence="2" id="KW-0479">Metal-binding</keyword>
<protein>
    <submittedName>
        <fullName evidence="3">DinB family protein</fullName>
    </submittedName>
</protein>
<dbReference type="InterPro" id="IPR007837">
    <property type="entry name" value="DinB"/>
</dbReference>
<dbReference type="EMBL" id="WHSC02000007">
    <property type="protein sequence ID" value="MDO6122867.1"/>
    <property type="molecule type" value="Genomic_DNA"/>
</dbReference>
<dbReference type="SUPFAM" id="SSF109854">
    <property type="entry name" value="DinB/YfiT-like putative metalloenzymes"/>
    <property type="match status" value="1"/>
</dbReference>
<name>A0ABT8XGT3_9HYPH</name>
<dbReference type="PANTHER" id="PTHR37302:SF1">
    <property type="entry name" value="PROTEIN DINB"/>
    <property type="match status" value="1"/>
</dbReference>
<keyword evidence="4" id="KW-1185">Reference proteome</keyword>
<evidence type="ECO:0000256" key="1">
    <source>
        <dbReference type="ARBA" id="ARBA00008635"/>
    </source>
</evidence>
<organism evidence="3 4">
    <name type="scientific">Shinella curvata</name>
    <dbReference type="NCBI Taxonomy" id="1817964"/>
    <lineage>
        <taxon>Bacteria</taxon>
        <taxon>Pseudomonadati</taxon>
        <taxon>Pseudomonadota</taxon>
        <taxon>Alphaproteobacteria</taxon>
        <taxon>Hyphomicrobiales</taxon>
        <taxon>Rhizobiaceae</taxon>
        <taxon>Shinella</taxon>
    </lineage>
</organism>
<reference evidence="3" key="1">
    <citation type="submission" date="2022-04" db="EMBL/GenBank/DDBJ databases">
        <title>Shinella lacus sp. nov., a novel member of the genus Shinella from water.</title>
        <authorList>
            <person name="Deng Y."/>
        </authorList>
    </citation>
    <scope>NUCLEOTIDE SEQUENCE</scope>
    <source>
        <strain evidence="3">JCM 31239</strain>
    </source>
</reference>
<evidence type="ECO:0000313" key="3">
    <source>
        <dbReference type="EMBL" id="MDO6122867.1"/>
    </source>
</evidence>
<proteinExistence type="inferred from homology"/>
<comment type="caution">
    <text evidence="3">The sequence shown here is derived from an EMBL/GenBank/DDBJ whole genome shotgun (WGS) entry which is preliminary data.</text>
</comment>
<accession>A0ABT8XGT3</accession>
<comment type="similarity">
    <text evidence="1">Belongs to the DinB family.</text>
</comment>
<dbReference type="InterPro" id="IPR034660">
    <property type="entry name" value="DinB/YfiT-like"/>
</dbReference>
<evidence type="ECO:0000313" key="4">
    <source>
        <dbReference type="Proteomes" id="UP001177080"/>
    </source>
</evidence>
<evidence type="ECO:0000256" key="2">
    <source>
        <dbReference type="ARBA" id="ARBA00022723"/>
    </source>
</evidence>
<dbReference type="Proteomes" id="UP001177080">
    <property type="component" value="Unassembled WGS sequence"/>
</dbReference>